<reference evidence="3" key="1">
    <citation type="submission" date="2020-06" db="EMBL/GenBank/DDBJ databases">
        <authorList>
            <person name="Li T."/>
            <person name="Hu X."/>
            <person name="Zhang T."/>
            <person name="Song X."/>
            <person name="Zhang H."/>
            <person name="Dai N."/>
            <person name="Sheng W."/>
            <person name="Hou X."/>
            <person name="Wei L."/>
        </authorList>
    </citation>
    <scope>NUCLEOTIDE SEQUENCE</scope>
    <source>
        <strain evidence="3">3651</strain>
        <tissue evidence="3">Leaf</tissue>
    </source>
</reference>
<name>A0AAE2CBN5_9LAMI</name>
<keyword evidence="4" id="KW-1185">Reference proteome</keyword>
<feature type="domain" description="SANTA" evidence="2">
    <location>
        <begin position="19"/>
        <end position="66"/>
    </location>
</feature>
<evidence type="ECO:0000313" key="4">
    <source>
        <dbReference type="Proteomes" id="UP001293254"/>
    </source>
</evidence>
<feature type="compositionally biased region" description="Basic and acidic residues" evidence="1">
    <location>
        <begin position="1"/>
        <end position="17"/>
    </location>
</feature>
<organism evidence="3 4">
    <name type="scientific">Sesamum alatum</name>
    <dbReference type="NCBI Taxonomy" id="300844"/>
    <lineage>
        <taxon>Eukaryota</taxon>
        <taxon>Viridiplantae</taxon>
        <taxon>Streptophyta</taxon>
        <taxon>Embryophyta</taxon>
        <taxon>Tracheophyta</taxon>
        <taxon>Spermatophyta</taxon>
        <taxon>Magnoliopsida</taxon>
        <taxon>eudicotyledons</taxon>
        <taxon>Gunneridae</taxon>
        <taxon>Pentapetalae</taxon>
        <taxon>asterids</taxon>
        <taxon>lamiids</taxon>
        <taxon>Lamiales</taxon>
        <taxon>Pedaliaceae</taxon>
        <taxon>Sesamum</taxon>
    </lineage>
</organism>
<comment type="caution">
    <text evidence="3">The sequence shown here is derived from an EMBL/GenBank/DDBJ whole genome shotgun (WGS) entry which is preliminary data.</text>
</comment>
<dbReference type="PANTHER" id="PTHR35311">
    <property type="entry name" value="KINETOCHORE-ASSOCIATED PROTEIN KNL-2 HOMOLOG"/>
    <property type="match status" value="1"/>
</dbReference>
<gene>
    <name evidence="3" type="ORF">Salat_2452400</name>
</gene>
<dbReference type="EMBL" id="JACGWO010000010">
    <property type="protein sequence ID" value="KAK4416269.1"/>
    <property type="molecule type" value="Genomic_DNA"/>
</dbReference>
<dbReference type="PANTHER" id="PTHR35311:SF1">
    <property type="entry name" value="PROTEIN EMBRYO DEFECTIVE 1674"/>
    <property type="match status" value="1"/>
</dbReference>
<dbReference type="InterPro" id="IPR053090">
    <property type="entry name" value="Centromere_KNL-2_homolog"/>
</dbReference>
<dbReference type="AlphaFoldDB" id="A0AAE2CBN5"/>
<proteinExistence type="predicted"/>
<dbReference type="InterPro" id="IPR015216">
    <property type="entry name" value="SANTA"/>
</dbReference>
<evidence type="ECO:0000313" key="3">
    <source>
        <dbReference type="EMBL" id="KAK4416269.1"/>
    </source>
</evidence>
<dbReference type="Proteomes" id="UP001293254">
    <property type="component" value="Unassembled WGS sequence"/>
</dbReference>
<protein>
    <recommendedName>
        <fullName evidence="2">SANTA domain-containing protein</fullName>
    </recommendedName>
</protein>
<feature type="region of interest" description="Disordered" evidence="1">
    <location>
        <begin position="1"/>
        <end position="20"/>
    </location>
</feature>
<evidence type="ECO:0000256" key="1">
    <source>
        <dbReference type="SAM" id="MobiDB-lite"/>
    </source>
</evidence>
<dbReference type="Pfam" id="PF09133">
    <property type="entry name" value="SANTA"/>
    <property type="match status" value="1"/>
</dbReference>
<reference evidence="3" key="2">
    <citation type="journal article" date="2024" name="Plant">
        <title>Genomic evolution and insights into agronomic trait innovations of Sesamum species.</title>
        <authorList>
            <person name="Miao H."/>
            <person name="Wang L."/>
            <person name="Qu L."/>
            <person name="Liu H."/>
            <person name="Sun Y."/>
            <person name="Le M."/>
            <person name="Wang Q."/>
            <person name="Wei S."/>
            <person name="Zheng Y."/>
            <person name="Lin W."/>
            <person name="Duan Y."/>
            <person name="Cao H."/>
            <person name="Xiong S."/>
            <person name="Wang X."/>
            <person name="Wei L."/>
            <person name="Li C."/>
            <person name="Ma Q."/>
            <person name="Ju M."/>
            <person name="Zhao R."/>
            <person name="Li G."/>
            <person name="Mu C."/>
            <person name="Tian Q."/>
            <person name="Mei H."/>
            <person name="Zhang T."/>
            <person name="Gao T."/>
            <person name="Zhang H."/>
        </authorList>
    </citation>
    <scope>NUCLEOTIDE SEQUENCE</scope>
    <source>
        <strain evidence="3">3651</strain>
    </source>
</reference>
<accession>A0AAE2CBN5</accession>
<sequence length="106" mass="12054">MATTGEAHRSCRFRRETPSQGIRSFSSAPIVQRHDAVTLKTVEGMAILIHGQINRSRTLENGFYQEGSRILIVPLQQCMAKISCYRWWWLKISRKMVAGGLTGYIV</sequence>
<evidence type="ECO:0000259" key="2">
    <source>
        <dbReference type="Pfam" id="PF09133"/>
    </source>
</evidence>